<dbReference type="PANTHER" id="PTHR39336">
    <property type="entry name" value="PYRIDOXAMINE PHOSPHATE OXIDASE FAMILY PROTEIN (AFU_ORTHOLOGUE AFUA_6G11440)"/>
    <property type="match status" value="1"/>
</dbReference>
<evidence type="ECO:0000313" key="2">
    <source>
        <dbReference type="EMBL" id="KAF2239888.1"/>
    </source>
</evidence>
<keyword evidence="1" id="KW-0472">Membrane</keyword>
<name>A0A6A6HQ15_VIRVR</name>
<feature type="transmembrane region" description="Helical" evidence="1">
    <location>
        <begin position="228"/>
        <end position="247"/>
    </location>
</feature>
<proteinExistence type="predicted"/>
<accession>A0A6A6HQ15</accession>
<evidence type="ECO:0008006" key="4">
    <source>
        <dbReference type="Google" id="ProtNLM"/>
    </source>
</evidence>
<dbReference type="Gene3D" id="2.30.110.10">
    <property type="entry name" value="Electron Transport, Fmn-binding Protein, Chain A"/>
    <property type="match status" value="1"/>
</dbReference>
<reference evidence="2" key="1">
    <citation type="journal article" date="2020" name="Stud. Mycol.">
        <title>101 Dothideomycetes genomes: a test case for predicting lifestyles and emergence of pathogens.</title>
        <authorList>
            <person name="Haridas S."/>
            <person name="Albert R."/>
            <person name="Binder M."/>
            <person name="Bloem J."/>
            <person name="Labutti K."/>
            <person name="Salamov A."/>
            <person name="Andreopoulos B."/>
            <person name="Baker S."/>
            <person name="Barry K."/>
            <person name="Bills G."/>
            <person name="Bluhm B."/>
            <person name="Cannon C."/>
            <person name="Castanera R."/>
            <person name="Culley D."/>
            <person name="Daum C."/>
            <person name="Ezra D."/>
            <person name="Gonzalez J."/>
            <person name="Henrissat B."/>
            <person name="Kuo A."/>
            <person name="Liang C."/>
            <person name="Lipzen A."/>
            <person name="Lutzoni F."/>
            <person name="Magnuson J."/>
            <person name="Mondo S."/>
            <person name="Nolan M."/>
            <person name="Ohm R."/>
            <person name="Pangilinan J."/>
            <person name="Park H.-J."/>
            <person name="Ramirez L."/>
            <person name="Alfaro M."/>
            <person name="Sun H."/>
            <person name="Tritt A."/>
            <person name="Yoshinaga Y."/>
            <person name="Zwiers L.-H."/>
            <person name="Turgeon B."/>
            <person name="Goodwin S."/>
            <person name="Spatafora J."/>
            <person name="Crous P."/>
            <person name="Grigoriev I."/>
        </authorList>
    </citation>
    <scope>NUCLEOTIDE SEQUENCE</scope>
    <source>
        <strain evidence="2">Tuck. ex Michener</strain>
    </source>
</reference>
<dbReference type="OrthoDB" id="539398at2759"/>
<sequence length="250" mass="27766">MPQYYPSVSDDLRDWALAQPLFFTASAPLTGSHINVSPKGLPASTLSVLSPNLVGYVDATGSGCETISHIYENGRVTLMFCGFGKSPRIMRWFCQGRVVESGTAREEFDMWMKRMGKELTGARAVILLDVWKVQTSCGFGVPLMGNGTPEEVARSEECPTPYQDRPTLGYWAGKMVKNDKILEYQRQNNFTSLDGLPGLKYARKAQGRPPWMDFLEMKAKRIVAEKDGLFIGAVCTLLIMVLIRVAGIRV</sequence>
<dbReference type="EMBL" id="ML991771">
    <property type="protein sequence ID" value="KAF2239888.1"/>
    <property type="molecule type" value="Genomic_DNA"/>
</dbReference>
<dbReference type="Proteomes" id="UP000800092">
    <property type="component" value="Unassembled WGS sequence"/>
</dbReference>
<keyword evidence="1" id="KW-0812">Transmembrane</keyword>
<dbReference type="SUPFAM" id="SSF50475">
    <property type="entry name" value="FMN-binding split barrel"/>
    <property type="match status" value="1"/>
</dbReference>
<protein>
    <recommendedName>
        <fullName evidence="4">Pyridoxamine phosphate oxidase family protein</fullName>
    </recommendedName>
</protein>
<evidence type="ECO:0000256" key="1">
    <source>
        <dbReference type="SAM" id="Phobius"/>
    </source>
</evidence>
<dbReference type="InterPro" id="IPR012349">
    <property type="entry name" value="Split_barrel_FMN-bd"/>
</dbReference>
<evidence type="ECO:0000313" key="3">
    <source>
        <dbReference type="Proteomes" id="UP000800092"/>
    </source>
</evidence>
<dbReference type="PANTHER" id="PTHR39336:SF1">
    <property type="entry name" value="PYRIDOXAMINE PHOSPHATE OXIDASE FAMILY PROTEIN (AFU_ORTHOLOGUE AFUA_6G11440)"/>
    <property type="match status" value="1"/>
</dbReference>
<dbReference type="AlphaFoldDB" id="A0A6A6HQ15"/>
<keyword evidence="3" id="KW-1185">Reference proteome</keyword>
<organism evidence="2 3">
    <name type="scientific">Viridothelium virens</name>
    <name type="common">Speckled blister lichen</name>
    <name type="synonym">Trypethelium virens</name>
    <dbReference type="NCBI Taxonomy" id="1048519"/>
    <lineage>
        <taxon>Eukaryota</taxon>
        <taxon>Fungi</taxon>
        <taxon>Dikarya</taxon>
        <taxon>Ascomycota</taxon>
        <taxon>Pezizomycotina</taxon>
        <taxon>Dothideomycetes</taxon>
        <taxon>Dothideomycetes incertae sedis</taxon>
        <taxon>Trypetheliales</taxon>
        <taxon>Trypetheliaceae</taxon>
        <taxon>Viridothelium</taxon>
    </lineage>
</organism>
<keyword evidence="1" id="KW-1133">Transmembrane helix</keyword>
<gene>
    <name evidence="2" type="ORF">EV356DRAFT_527743</name>
</gene>